<evidence type="ECO:0000313" key="2">
    <source>
        <dbReference type="EMBL" id="RCV11297.1"/>
    </source>
</evidence>
<proteinExistence type="predicted"/>
<accession>A0A368PZT2</accession>
<name>A0A368PZT2_SETIT</name>
<sequence>MRRITQCLVSTATIESLRGRVGTMSSMLAAPVHTVEVAWRTSCGGGHGSIGHGGTRVKLRRRTMRRTEITSAALLRASSPGPLVGTAHATRGGELAKHAS</sequence>
<protein>
    <submittedName>
        <fullName evidence="2">Uncharacterized protein</fullName>
    </submittedName>
</protein>
<dbReference type="EMBL" id="CM003529">
    <property type="protein sequence ID" value="RCV11297.1"/>
    <property type="molecule type" value="Genomic_DNA"/>
</dbReference>
<evidence type="ECO:0000256" key="1">
    <source>
        <dbReference type="SAM" id="MobiDB-lite"/>
    </source>
</evidence>
<reference evidence="2" key="1">
    <citation type="journal article" date="2012" name="Nat. Biotechnol.">
        <title>Reference genome sequence of the model plant Setaria.</title>
        <authorList>
            <person name="Bennetzen J.L."/>
            <person name="Schmutz J."/>
            <person name="Wang H."/>
            <person name="Percifield R."/>
            <person name="Hawkins J."/>
            <person name="Pontaroli A.C."/>
            <person name="Estep M."/>
            <person name="Feng L."/>
            <person name="Vaughn J.N."/>
            <person name="Grimwood J."/>
            <person name="Jenkins J."/>
            <person name="Barry K."/>
            <person name="Lindquist E."/>
            <person name="Hellsten U."/>
            <person name="Deshpande S."/>
            <person name="Wang X."/>
            <person name="Wu X."/>
            <person name="Mitros T."/>
            <person name="Triplett J."/>
            <person name="Yang X."/>
            <person name="Ye C.Y."/>
            <person name="Mauro-Herrera M."/>
            <person name="Wang L."/>
            <person name="Li P."/>
            <person name="Sharma M."/>
            <person name="Sharma R."/>
            <person name="Ronald P.C."/>
            <person name="Panaud O."/>
            <person name="Kellogg E.A."/>
            <person name="Brutnell T.P."/>
            <person name="Doust A.N."/>
            <person name="Tuskan G.A."/>
            <person name="Rokhsar D."/>
            <person name="Devos K.M."/>
        </authorList>
    </citation>
    <scope>NUCLEOTIDE SEQUENCE [LARGE SCALE GENOMIC DNA]</scope>
    <source>
        <strain evidence="2">Yugu1</strain>
    </source>
</reference>
<reference evidence="2" key="2">
    <citation type="submission" date="2015-07" db="EMBL/GenBank/DDBJ databases">
        <authorList>
            <person name="Noorani M."/>
        </authorList>
    </citation>
    <scope>NUCLEOTIDE SEQUENCE</scope>
    <source>
        <strain evidence="2">Yugu1</strain>
    </source>
</reference>
<organism evidence="2">
    <name type="scientific">Setaria italica</name>
    <name type="common">Foxtail millet</name>
    <name type="synonym">Panicum italicum</name>
    <dbReference type="NCBI Taxonomy" id="4555"/>
    <lineage>
        <taxon>Eukaryota</taxon>
        <taxon>Viridiplantae</taxon>
        <taxon>Streptophyta</taxon>
        <taxon>Embryophyta</taxon>
        <taxon>Tracheophyta</taxon>
        <taxon>Spermatophyta</taxon>
        <taxon>Magnoliopsida</taxon>
        <taxon>Liliopsida</taxon>
        <taxon>Poales</taxon>
        <taxon>Poaceae</taxon>
        <taxon>PACMAD clade</taxon>
        <taxon>Panicoideae</taxon>
        <taxon>Panicodae</taxon>
        <taxon>Paniceae</taxon>
        <taxon>Cenchrinae</taxon>
        <taxon>Setaria</taxon>
    </lineage>
</organism>
<gene>
    <name evidence="2" type="ORF">SETIT_2G174700v2</name>
</gene>
<dbReference type="AlphaFoldDB" id="A0A368PZT2"/>
<feature type="region of interest" description="Disordered" evidence="1">
    <location>
        <begin position="71"/>
        <end position="100"/>
    </location>
</feature>